<protein>
    <submittedName>
        <fullName evidence="3">Uncharacterized protein</fullName>
    </submittedName>
</protein>
<accession>A0ABR2MRS1</accession>
<gene>
    <name evidence="3" type="ORF">KSP40_PGU011568</name>
</gene>
<evidence type="ECO:0000313" key="4">
    <source>
        <dbReference type="Proteomes" id="UP001412067"/>
    </source>
</evidence>
<evidence type="ECO:0000256" key="2">
    <source>
        <dbReference type="SAM" id="MobiDB-lite"/>
    </source>
</evidence>
<feature type="compositionally biased region" description="Basic and acidic residues" evidence="2">
    <location>
        <begin position="68"/>
        <end position="82"/>
    </location>
</feature>
<dbReference type="Proteomes" id="UP001412067">
    <property type="component" value="Unassembled WGS sequence"/>
</dbReference>
<dbReference type="InterPro" id="IPR003496">
    <property type="entry name" value="ABA_WDS"/>
</dbReference>
<evidence type="ECO:0000256" key="1">
    <source>
        <dbReference type="ARBA" id="ARBA00007160"/>
    </source>
</evidence>
<proteinExistence type="inferred from homology"/>
<dbReference type="EMBL" id="JBBWWR010000005">
    <property type="protein sequence ID" value="KAK8966200.1"/>
    <property type="molecule type" value="Genomic_DNA"/>
</dbReference>
<keyword evidence="4" id="KW-1185">Reference proteome</keyword>
<organism evidence="3 4">
    <name type="scientific">Platanthera guangdongensis</name>
    <dbReference type="NCBI Taxonomy" id="2320717"/>
    <lineage>
        <taxon>Eukaryota</taxon>
        <taxon>Viridiplantae</taxon>
        <taxon>Streptophyta</taxon>
        <taxon>Embryophyta</taxon>
        <taxon>Tracheophyta</taxon>
        <taxon>Spermatophyta</taxon>
        <taxon>Magnoliopsida</taxon>
        <taxon>Liliopsida</taxon>
        <taxon>Asparagales</taxon>
        <taxon>Orchidaceae</taxon>
        <taxon>Orchidoideae</taxon>
        <taxon>Orchideae</taxon>
        <taxon>Orchidinae</taxon>
        <taxon>Platanthera</taxon>
    </lineage>
</organism>
<reference evidence="3 4" key="1">
    <citation type="journal article" date="2022" name="Nat. Plants">
        <title>Genomes of leafy and leafless Platanthera orchids illuminate the evolution of mycoheterotrophy.</title>
        <authorList>
            <person name="Li M.H."/>
            <person name="Liu K.W."/>
            <person name="Li Z."/>
            <person name="Lu H.C."/>
            <person name="Ye Q.L."/>
            <person name="Zhang D."/>
            <person name="Wang J.Y."/>
            <person name="Li Y.F."/>
            <person name="Zhong Z.M."/>
            <person name="Liu X."/>
            <person name="Yu X."/>
            <person name="Liu D.K."/>
            <person name="Tu X.D."/>
            <person name="Liu B."/>
            <person name="Hao Y."/>
            <person name="Liao X.Y."/>
            <person name="Jiang Y.T."/>
            <person name="Sun W.H."/>
            <person name="Chen J."/>
            <person name="Chen Y.Q."/>
            <person name="Ai Y."/>
            <person name="Zhai J.W."/>
            <person name="Wu S.S."/>
            <person name="Zhou Z."/>
            <person name="Hsiao Y.Y."/>
            <person name="Wu W.L."/>
            <person name="Chen Y.Y."/>
            <person name="Lin Y.F."/>
            <person name="Hsu J.L."/>
            <person name="Li C.Y."/>
            <person name="Wang Z.W."/>
            <person name="Zhao X."/>
            <person name="Zhong W.Y."/>
            <person name="Ma X.K."/>
            <person name="Ma L."/>
            <person name="Huang J."/>
            <person name="Chen G.Z."/>
            <person name="Huang M.Z."/>
            <person name="Huang L."/>
            <person name="Peng D.H."/>
            <person name="Luo Y.B."/>
            <person name="Zou S.Q."/>
            <person name="Chen S.P."/>
            <person name="Lan S."/>
            <person name="Tsai W.C."/>
            <person name="Van de Peer Y."/>
            <person name="Liu Z.J."/>
        </authorList>
    </citation>
    <scope>NUCLEOTIDE SEQUENCE [LARGE SCALE GENOMIC DNA]</scope>
    <source>
        <strain evidence="3">Lor288</strain>
    </source>
</reference>
<evidence type="ECO:0000313" key="3">
    <source>
        <dbReference type="EMBL" id="KAK8966200.1"/>
    </source>
</evidence>
<comment type="caution">
    <text evidence="3">The sequence shown here is derived from an EMBL/GenBank/DDBJ whole genome shotgun (WGS) entry which is preliminary data.</text>
</comment>
<feature type="region of interest" description="Disordered" evidence="2">
    <location>
        <begin position="64"/>
        <end position="107"/>
    </location>
</feature>
<dbReference type="Pfam" id="PF02496">
    <property type="entry name" value="ABA_WDS"/>
    <property type="match status" value="1"/>
</dbReference>
<name>A0ABR2MRS1_9ASPA</name>
<comment type="similarity">
    <text evidence="1">Belongs to the abscisic acid and water stress-induced protein family.</text>
</comment>
<sequence length="107" mass="12301">MRLFDRLSTSPRLARGSVAKFRTVEEGREVKYCAAWVPRGLGEHSWKQTLNFIRWRGATPPSLFHHHNKEDLQSSEADYKKEEKHHKHEERLGEFGTGAAGGFAPRT</sequence>